<dbReference type="Proteomes" id="UP001642483">
    <property type="component" value="Unassembled WGS sequence"/>
</dbReference>
<name>A0ABP0FWU7_CLALP</name>
<evidence type="ECO:0000313" key="4">
    <source>
        <dbReference type="Proteomes" id="UP001642483"/>
    </source>
</evidence>
<feature type="compositionally biased region" description="Polar residues" evidence="2">
    <location>
        <begin position="224"/>
        <end position="265"/>
    </location>
</feature>
<dbReference type="PROSITE" id="PS51227">
    <property type="entry name" value="SPR"/>
    <property type="match status" value="1"/>
</dbReference>
<evidence type="ECO:0000256" key="2">
    <source>
        <dbReference type="SAM" id="MobiDB-lite"/>
    </source>
</evidence>
<feature type="compositionally biased region" description="Basic and acidic residues" evidence="2">
    <location>
        <begin position="284"/>
        <end position="303"/>
    </location>
</feature>
<dbReference type="PANTHER" id="PTHR12365">
    <property type="entry name" value="SPROUTY"/>
    <property type="match status" value="1"/>
</dbReference>
<reference evidence="3 4" key="1">
    <citation type="submission" date="2024-02" db="EMBL/GenBank/DDBJ databases">
        <authorList>
            <person name="Daric V."/>
            <person name="Darras S."/>
        </authorList>
    </citation>
    <scope>NUCLEOTIDE SEQUENCE [LARGE SCALE GENOMIC DNA]</scope>
</reference>
<feature type="region of interest" description="Disordered" evidence="2">
    <location>
        <begin position="39"/>
        <end position="101"/>
    </location>
</feature>
<keyword evidence="4" id="KW-1185">Reference proteome</keyword>
<proteinExistence type="inferred from homology"/>
<comment type="caution">
    <text evidence="3">The sequence shown here is derived from an EMBL/GenBank/DDBJ whole genome shotgun (WGS) entry which is preliminary data.</text>
</comment>
<feature type="region of interest" description="Disordered" evidence="2">
    <location>
        <begin position="223"/>
        <end position="325"/>
    </location>
</feature>
<protein>
    <recommendedName>
        <fullName evidence="5">Protein sprouty</fullName>
    </recommendedName>
</protein>
<organism evidence="3 4">
    <name type="scientific">Clavelina lepadiformis</name>
    <name type="common">Light-bulb sea squirt</name>
    <name type="synonym">Ascidia lepadiformis</name>
    <dbReference type="NCBI Taxonomy" id="159417"/>
    <lineage>
        <taxon>Eukaryota</taxon>
        <taxon>Metazoa</taxon>
        <taxon>Chordata</taxon>
        <taxon>Tunicata</taxon>
        <taxon>Ascidiacea</taxon>
        <taxon>Aplousobranchia</taxon>
        <taxon>Clavelinidae</taxon>
        <taxon>Clavelina</taxon>
    </lineage>
</organism>
<evidence type="ECO:0008006" key="5">
    <source>
        <dbReference type="Google" id="ProtNLM"/>
    </source>
</evidence>
<feature type="region of interest" description="Disordered" evidence="2">
    <location>
        <begin position="137"/>
        <end position="173"/>
    </location>
</feature>
<dbReference type="InterPro" id="IPR007875">
    <property type="entry name" value="Sprouty"/>
</dbReference>
<dbReference type="EMBL" id="CAWYQH010000097">
    <property type="protein sequence ID" value="CAK8684084.1"/>
    <property type="molecule type" value="Genomic_DNA"/>
</dbReference>
<dbReference type="Pfam" id="PF05210">
    <property type="entry name" value="Sprouty"/>
    <property type="match status" value="1"/>
</dbReference>
<feature type="compositionally biased region" description="Basic and acidic residues" evidence="2">
    <location>
        <begin position="59"/>
        <end position="81"/>
    </location>
</feature>
<evidence type="ECO:0000313" key="3">
    <source>
        <dbReference type="EMBL" id="CAK8684084.1"/>
    </source>
</evidence>
<accession>A0ABP0FWU7</accession>
<gene>
    <name evidence="3" type="ORF">CVLEPA_LOCUS15084</name>
</gene>
<dbReference type="PANTHER" id="PTHR12365:SF7">
    <property type="entry name" value="PROTEIN SPROUTY"/>
    <property type="match status" value="1"/>
</dbReference>
<sequence length="460" mass="50293">MLRPRTLSAAARSDTTTVDSPLLVLSNSSRNRAVDNDYFEAPSSFRPSSAPLITSIPARNRDPPRENDRLVGRETNHSAERRSRHHPSKRRDGDRNRCRRHLMPLPVPTSAPVVFPCSASLPSSLITRNSSSIVQTSLGSRPAPVVPPRIYPQTVGHLPPRSRGLSEDLSRKLPPPLVSEEVAFHPTDSSAPPPRPPRPSAEVAARLGLVPRDNHDDNVVATLSVRTTQPRRMSAEPTLSTTVVSQPRSMSFSSNRVTDSTSNKKSLIVELKNSSTTTQSTTKSDTRKMSTTKKNDSSLKKNSDSGSILHSSSNDDHDLIGPDGNANSKPGEHNYPCPRCGKCMCPRCRGETTSSSAPPRWACNNRCFYNADSCVEAATCLCCVRGCFYHCSNYEDDGSCTDKPCSCRGSNWCCRWSAIGAMSLVLPCLLCYPVARGCLNMCRACAKCIKPGCRCKESYR</sequence>
<dbReference type="InterPro" id="IPR051192">
    <property type="entry name" value="Sprouty_domain"/>
</dbReference>
<feature type="compositionally biased region" description="Low complexity" evidence="2">
    <location>
        <begin position="274"/>
        <end position="283"/>
    </location>
</feature>
<evidence type="ECO:0000256" key="1">
    <source>
        <dbReference type="ARBA" id="ARBA00010964"/>
    </source>
</evidence>
<comment type="similarity">
    <text evidence="1">Belongs to the sprouty family.</text>
</comment>